<keyword evidence="3" id="KW-1185">Reference proteome</keyword>
<accession>A0A165D4W5</accession>
<proteinExistence type="predicted"/>
<feature type="region of interest" description="Disordered" evidence="1">
    <location>
        <begin position="397"/>
        <end position="429"/>
    </location>
</feature>
<dbReference type="OrthoDB" id="3203373at2759"/>
<feature type="compositionally biased region" description="Polar residues" evidence="1">
    <location>
        <begin position="85"/>
        <end position="98"/>
    </location>
</feature>
<evidence type="ECO:0000313" key="2">
    <source>
        <dbReference type="EMBL" id="KZT52080.1"/>
    </source>
</evidence>
<evidence type="ECO:0008006" key="4">
    <source>
        <dbReference type="Google" id="ProtNLM"/>
    </source>
</evidence>
<dbReference type="STRING" id="1353952.A0A165D4W5"/>
<dbReference type="Proteomes" id="UP000076842">
    <property type="component" value="Unassembled WGS sequence"/>
</dbReference>
<protein>
    <recommendedName>
        <fullName evidence="4">F-box domain-containing protein</fullName>
    </recommendedName>
</protein>
<evidence type="ECO:0000256" key="1">
    <source>
        <dbReference type="SAM" id="MobiDB-lite"/>
    </source>
</evidence>
<organism evidence="2 3">
    <name type="scientific">Calocera cornea HHB12733</name>
    <dbReference type="NCBI Taxonomy" id="1353952"/>
    <lineage>
        <taxon>Eukaryota</taxon>
        <taxon>Fungi</taxon>
        <taxon>Dikarya</taxon>
        <taxon>Basidiomycota</taxon>
        <taxon>Agaricomycotina</taxon>
        <taxon>Dacrymycetes</taxon>
        <taxon>Dacrymycetales</taxon>
        <taxon>Dacrymycetaceae</taxon>
        <taxon>Calocera</taxon>
    </lineage>
</organism>
<dbReference type="EMBL" id="KV424079">
    <property type="protein sequence ID" value="KZT52080.1"/>
    <property type="molecule type" value="Genomic_DNA"/>
</dbReference>
<feature type="compositionally biased region" description="Low complexity" evidence="1">
    <location>
        <begin position="99"/>
        <end position="110"/>
    </location>
</feature>
<dbReference type="AlphaFoldDB" id="A0A165D4W5"/>
<gene>
    <name evidence="2" type="ORF">CALCODRAFT_531854</name>
</gene>
<feature type="region of interest" description="Disordered" evidence="1">
    <location>
        <begin position="72"/>
        <end position="126"/>
    </location>
</feature>
<dbReference type="InParanoid" id="A0A165D4W5"/>
<sequence>MSLVLRSCARSGPGTRLALTACCWLRAGEEGGRTIGPEPGASVRTHPPACAFGCPAPAQIGPINVPLPPISPSPVHTPPPHAQIAWNTPSPSGGINSVPSAAAAAAAASDPDADPDPAALEQQSRPIDSYWQRIGQAQSEWEICPDPRLSACDPHPAPTHDVPTPTPTPTRHRAQLAFLAGQEHQTTASHAHAILRARAAVARHRNAVHSPLYPRTSDDILAYIFLIACAASPGPPPHQLAITLSHVSARFRHVALTTPLLWNALTIDLPLAHPHLWQPGGKWHTVAERTGASTLDITVRIRPDMAAAQAKGAHIPPPDATTYLLRLFARCRLCVVTGHHMGTSLLPARTRHFRFPESDTLRELRIYFAVTKISSILLLLSRCRRIENIHLCDLRVLPEPDPDPDPDPEARADTPPTSEADGRRSPVPDTLTLPYLTHLRVDVSDSSGFHAHGLFTRLVLPALQHLHLDQLSSPSTLLSSAPSAPASFARIRTLALSAPRATLASVLRLVCSMPALRDLRLRSMSLHSSTPASADQELMHALHTAVPPLRKLVLQYVLPADQILHFLVGATTGPPGAAPVSYNAARRRRPRTLERLEVDGGWTMAMATRLWVEERLGEGGYVINPRREEWVERTA</sequence>
<dbReference type="SUPFAM" id="SSF52047">
    <property type="entry name" value="RNI-like"/>
    <property type="match status" value="1"/>
</dbReference>
<reference evidence="2 3" key="1">
    <citation type="journal article" date="2016" name="Mol. Biol. Evol.">
        <title>Comparative Genomics of Early-Diverging Mushroom-Forming Fungi Provides Insights into the Origins of Lignocellulose Decay Capabilities.</title>
        <authorList>
            <person name="Nagy L.G."/>
            <person name="Riley R."/>
            <person name="Tritt A."/>
            <person name="Adam C."/>
            <person name="Daum C."/>
            <person name="Floudas D."/>
            <person name="Sun H."/>
            <person name="Yadav J.S."/>
            <person name="Pangilinan J."/>
            <person name="Larsson K.H."/>
            <person name="Matsuura K."/>
            <person name="Barry K."/>
            <person name="Labutti K."/>
            <person name="Kuo R."/>
            <person name="Ohm R.A."/>
            <person name="Bhattacharya S.S."/>
            <person name="Shirouzu T."/>
            <person name="Yoshinaga Y."/>
            <person name="Martin F.M."/>
            <person name="Grigoriev I.V."/>
            <person name="Hibbett D.S."/>
        </authorList>
    </citation>
    <scope>NUCLEOTIDE SEQUENCE [LARGE SCALE GENOMIC DNA]</scope>
    <source>
        <strain evidence="2 3">HHB12733</strain>
    </source>
</reference>
<feature type="compositionally biased region" description="Pro residues" evidence="1">
    <location>
        <begin position="72"/>
        <end position="81"/>
    </location>
</feature>
<evidence type="ECO:0000313" key="3">
    <source>
        <dbReference type="Proteomes" id="UP000076842"/>
    </source>
</evidence>
<name>A0A165D4W5_9BASI</name>